<feature type="region of interest" description="Disordered" evidence="1">
    <location>
        <begin position="207"/>
        <end position="242"/>
    </location>
</feature>
<accession>A0A426YR32</accession>
<feature type="compositionally biased region" description="Basic and acidic residues" evidence="1">
    <location>
        <begin position="30"/>
        <end position="40"/>
    </location>
</feature>
<feature type="compositionally biased region" description="Basic and acidic residues" evidence="1">
    <location>
        <begin position="127"/>
        <end position="143"/>
    </location>
</feature>
<reference evidence="2 3" key="1">
    <citation type="journal article" date="2014" name="Agronomy (Basel)">
        <title>A Draft Genome Sequence for Ensete ventricosum, the Drought-Tolerant Tree Against Hunger.</title>
        <authorList>
            <person name="Harrison J."/>
            <person name="Moore K.A."/>
            <person name="Paszkiewicz K."/>
            <person name="Jones T."/>
            <person name="Grant M."/>
            <person name="Ambacheew D."/>
            <person name="Muzemil S."/>
            <person name="Studholme D.J."/>
        </authorList>
    </citation>
    <scope>NUCLEOTIDE SEQUENCE [LARGE SCALE GENOMIC DNA]</scope>
</reference>
<dbReference type="PANTHER" id="PTHR34196:SF4">
    <property type="entry name" value="OS06G0208200 PROTEIN"/>
    <property type="match status" value="1"/>
</dbReference>
<organism evidence="2 3">
    <name type="scientific">Ensete ventricosum</name>
    <name type="common">Abyssinian banana</name>
    <name type="synonym">Musa ensete</name>
    <dbReference type="NCBI Taxonomy" id="4639"/>
    <lineage>
        <taxon>Eukaryota</taxon>
        <taxon>Viridiplantae</taxon>
        <taxon>Streptophyta</taxon>
        <taxon>Embryophyta</taxon>
        <taxon>Tracheophyta</taxon>
        <taxon>Spermatophyta</taxon>
        <taxon>Magnoliopsida</taxon>
        <taxon>Liliopsida</taxon>
        <taxon>Zingiberales</taxon>
        <taxon>Musaceae</taxon>
        <taxon>Ensete</taxon>
    </lineage>
</organism>
<gene>
    <name evidence="2" type="ORF">B296_00029220</name>
</gene>
<feature type="region of interest" description="Disordered" evidence="1">
    <location>
        <begin position="1"/>
        <end position="46"/>
    </location>
</feature>
<dbReference type="PANTHER" id="PTHR34196">
    <property type="entry name" value="OS02G0697700 PROTEIN"/>
    <property type="match status" value="1"/>
</dbReference>
<dbReference type="AlphaFoldDB" id="A0A426YR32"/>
<protein>
    <submittedName>
        <fullName evidence="2">Uncharacterized protein</fullName>
    </submittedName>
</protein>
<dbReference type="Proteomes" id="UP000287651">
    <property type="component" value="Unassembled WGS sequence"/>
</dbReference>
<feature type="compositionally biased region" description="Basic and acidic residues" evidence="1">
    <location>
        <begin position="1"/>
        <end position="14"/>
    </location>
</feature>
<evidence type="ECO:0000313" key="2">
    <source>
        <dbReference type="EMBL" id="RRT54181.1"/>
    </source>
</evidence>
<evidence type="ECO:0000256" key="1">
    <source>
        <dbReference type="SAM" id="MobiDB-lite"/>
    </source>
</evidence>
<sequence>MMVGRAELREEKKDFVRRHQKQLASPTHRGKGEEKKEKARSTRKGSNGWDLLSLLRWIHGQTQSSSFPPPTGKLIIAFPSPCDKKLAEVSEGEEEEGNDGTYDAHGEIERKGDDDDDGAEVEDDDEFKPIKHPLEPPDDDRPAKYPLPFASVVNVRHVLAFRCSQQIVLDILLVLPLTFRQPVCGMSKDEGELKESFTASLQTVAESSSSTIGNEERVAELTRPRTDRKRHPVRDHPPPPSPNYSIFQVFHQCKQFEA</sequence>
<feature type="compositionally biased region" description="Acidic residues" evidence="1">
    <location>
        <begin position="114"/>
        <end position="126"/>
    </location>
</feature>
<feature type="region of interest" description="Disordered" evidence="1">
    <location>
        <begin position="86"/>
        <end position="143"/>
    </location>
</feature>
<dbReference type="EMBL" id="AMZH03010736">
    <property type="protein sequence ID" value="RRT54181.1"/>
    <property type="molecule type" value="Genomic_DNA"/>
</dbReference>
<proteinExistence type="predicted"/>
<comment type="caution">
    <text evidence="2">The sequence shown here is derived from an EMBL/GenBank/DDBJ whole genome shotgun (WGS) entry which is preliminary data.</text>
</comment>
<feature type="compositionally biased region" description="Basic and acidic residues" evidence="1">
    <location>
        <begin position="102"/>
        <end position="113"/>
    </location>
</feature>
<feature type="compositionally biased region" description="Basic and acidic residues" evidence="1">
    <location>
        <begin position="214"/>
        <end position="225"/>
    </location>
</feature>
<name>A0A426YR32_ENSVE</name>
<evidence type="ECO:0000313" key="3">
    <source>
        <dbReference type="Proteomes" id="UP000287651"/>
    </source>
</evidence>